<organism evidence="2 3">
    <name type="scientific">Mycobacterium phage OBUpride</name>
    <dbReference type="NCBI Taxonomy" id="1698367"/>
    <lineage>
        <taxon>Viruses</taxon>
        <taxon>Duplodnaviria</taxon>
        <taxon>Heunggongvirae</taxon>
        <taxon>Uroviricota</taxon>
        <taxon>Caudoviricetes</taxon>
        <taxon>Gilesvirus</taxon>
        <taxon>Gilesvirus giles</taxon>
    </lineage>
</organism>
<evidence type="ECO:0000313" key="3">
    <source>
        <dbReference type="Proteomes" id="UP000230536"/>
    </source>
</evidence>
<evidence type="ECO:0000256" key="1">
    <source>
        <dbReference type="SAM" id="MobiDB-lite"/>
    </source>
</evidence>
<name>A0A0K2CMD9_9CAUD</name>
<gene>
    <name evidence="2" type="ORF">SEA_OBUpride_63</name>
</gene>
<sequence length="112" mass="12259">MPNVLHYRGDVVDAVLEMSNAHHLFGPDSCGPAAPGKAVGHGAFWEPTAAEFDPEFVWPDGDTRGRTTVTFKPYVDPRARLRYFGGDPTVEVDEPADIGAPTLHTRDDIRGR</sequence>
<protein>
    <submittedName>
        <fullName evidence="2">Uncharacterized protein</fullName>
    </submittedName>
</protein>
<dbReference type="EMBL" id="KT246485">
    <property type="protein sequence ID" value="ALA06707.1"/>
    <property type="molecule type" value="Genomic_DNA"/>
</dbReference>
<evidence type="ECO:0000313" key="2">
    <source>
        <dbReference type="EMBL" id="ALA06707.1"/>
    </source>
</evidence>
<feature type="region of interest" description="Disordered" evidence="1">
    <location>
        <begin position="92"/>
        <end position="112"/>
    </location>
</feature>
<dbReference type="Proteomes" id="UP000230536">
    <property type="component" value="Segment"/>
</dbReference>
<accession>A0A0K2CMD9</accession>
<proteinExistence type="predicted"/>
<reference evidence="2 3" key="1">
    <citation type="submission" date="2015-07" db="EMBL/GenBank/DDBJ databases">
        <authorList>
            <person name="Boren H."/>
            <person name="Burroughs M."/>
            <person name="Burt J."/>
            <person name="Carpenter L."/>
            <person name="Carr S."/>
            <person name="Collins K."/>
            <person name="Dial T."/>
            <person name="Emanuel A."/>
            <person name="Embury M."/>
            <person name="Fain A."/>
            <person name="Fruchey L."/>
            <person name="Hargis K."/>
            <person name="Kight R."/>
            <person name="Knutson A."/>
            <person name="Koon J."/>
            <person name="Kuhn L."/>
            <person name="Lee N."/>
            <person name="McCann R."/>
            <person name="Rogers S."/>
            <person name="Smith C."/>
            <person name="Teel E."/>
            <person name="Vire J."/>
            <person name="Walter D."/>
            <person name="White A."/>
            <person name="White Z."/>
            <person name="Plymale R."/>
            <person name="Reyna N."/>
            <person name="Serrano M.G."/>
            <person name="Buck G."/>
            <person name="Lee V."/>
            <person name="Wang Y."/>
            <person name="Carvalho R."/>
            <person name="Voegtly L."/>
            <person name="Shi R."/>
            <person name="Duckworth R."/>
            <person name="Johnson A."/>
            <person name="Loviza R."/>
            <person name="Walstead R."/>
            <person name="Shah Z."/>
            <person name="Kiflezghi M."/>
            <person name="Wade K."/>
            <person name="Miller E.S."/>
            <person name="Bradley K.W."/>
            <person name="Asai D.J."/>
            <person name="Bowman C.A."/>
            <person name="Russell D.A."/>
            <person name="Pope W.H."/>
            <person name="Jacobs-Sera D."/>
            <person name="Hendrix R.W."/>
            <person name="Hatfull G.F."/>
        </authorList>
    </citation>
    <scope>NUCLEOTIDE SEQUENCE [LARGE SCALE GENOMIC DNA]</scope>
</reference>